<evidence type="ECO:0000256" key="11">
    <source>
        <dbReference type="RuleBase" id="RU363047"/>
    </source>
</evidence>
<keyword evidence="8 10" id="KW-0675">Receptor</keyword>
<dbReference type="OMA" id="ISITECM"/>
<dbReference type="GO" id="GO:0005886">
    <property type="term" value="C:plasma membrane"/>
    <property type="evidence" value="ECO:0007669"/>
    <property type="project" value="UniProtKB-SubCell"/>
</dbReference>
<dbReference type="PANTHER" id="PTHR26452">
    <property type="entry name" value="OLFACTORY RECEPTOR"/>
    <property type="match status" value="1"/>
</dbReference>
<comment type="similarity">
    <text evidence="10">Belongs to the G-protein coupled receptor 1 family.</text>
</comment>
<feature type="transmembrane region" description="Helical" evidence="11">
    <location>
        <begin position="242"/>
        <end position="264"/>
    </location>
</feature>
<evidence type="ECO:0000313" key="14">
    <source>
        <dbReference type="RefSeq" id="XP_018086296.1"/>
    </source>
</evidence>
<dbReference type="AlphaFoldDB" id="A0A1L8F8P0"/>
<keyword evidence="7 11" id="KW-0472">Membrane</keyword>
<dbReference type="GO" id="GO:0004930">
    <property type="term" value="F:G protein-coupled receptor activity"/>
    <property type="evidence" value="ECO:0007669"/>
    <property type="project" value="UniProtKB-KW"/>
</dbReference>
<evidence type="ECO:0000256" key="10">
    <source>
        <dbReference type="RuleBase" id="RU000688"/>
    </source>
</evidence>
<dbReference type="CDD" id="cd13954">
    <property type="entry name" value="7tmA_OR"/>
    <property type="match status" value="1"/>
</dbReference>
<dbReference type="InterPro" id="IPR000276">
    <property type="entry name" value="GPCR_Rhodpsn"/>
</dbReference>
<dbReference type="FunFam" id="1.20.1070.10:FF:000268">
    <property type="entry name" value="Putative olfactory receptor 2I1"/>
    <property type="match status" value="1"/>
</dbReference>
<dbReference type="Gene3D" id="1.20.1070.10">
    <property type="entry name" value="Rhodopsin 7-helix transmembrane proteins"/>
    <property type="match status" value="1"/>
</dbReference>
<dbReference type="Pfam" id="PF13853">
    <property type="entry name" value="7tm_4"/>
    <property type="match status" value="1"/>
</dbReference>
<evidence type="ECO:0000256" key="1">
    <source>
        <dbReference type="ARBA" id="ARBA00004651"/>
    </source>
</evidence>
<feature type="transmembrane region" description="Helical" evidence="11">
    <location>
        <begin position="276"/>
        <end position="295"/>
    </location>
</feature>
<evidence type="ECO:0000256" key="3">
    <source>
        <dbReference type="ARBA" id="ARBA00022692"/>
    </source>
</evidence>
<sequence length="310" mass="35541">MEEALKRSNLSRTDYFIFAGVSDFPEMQALVFVLVLLVYLITLGGNVIILFLIFLDPALHRPMYFFLSNLSCLDIMYTTVTLHRILLMLISGNNVISFSECIAQLYFFMSLVGIELLILTAMSYDRYVAICNPLRYHTVMNYKICLLMASSCWVLGFCDTVPFTYIVYGFSCYESNIIKHFFCDLLALMKLTCNDTSHLEHVILLEAAFSGLTPFLITIISYIYIICTILRMQTKSGRHKAFYTCSSHLTVVLLFYTTLSCLYLRPMSMFSDSDKLFALVYTAVVPMLNPLIYSLKNKDVKLALKRVLKQ</sequence>
<keyword evidence="6 10" id="KW-0297">G-protein coupled receptor</keyword>
<keyword evidence="5 11" id="KW-1133">Transmembrane helix</keyword>
<proteinExistence type="inferred from homology"/>
<dbReference type="InterPro" id="IPR017452">
    <property type="entry name" value="GPCR_Rhodpsn_7TM"/>
</dbReference>
<evidence type="ECO:0000256" key="6">
    <source>
        <dbReference type="ARBA" id="ARBA00023040"/>
    </source>
</evidence>
<keyword evidence="4 11" id="KW-0552">Olfaction</keyword>
<comment type="subcellular location">
    <subcellularLocation>
        <location evidence="1 11">Cell membrane</location>
        <topology evidence="1 11">Multi-pass membrane protein</topology>
    </subcellularLocation>
</comment>
<dbReference type="KEGG" id="xla:108698946"/>
<dbReference type="GO" id="GO:0005549">
    <property type="term" value="F:odorant binding"/>
    <property type="evidence" value="ECO:0000318"/>
    <property type="project" value="GO_Central"/>
</dbReference>
<dbReference type="InterPro" id="IPR050516">
    <property type="entry name" value="Olfactory_GPCR"/>
</dbReference>
<feature type="transmembrane region" description="Helical" evidence="11">
    <location>
        <begin position="102"/>
        <end position="124"/>
    </location>
</feature>
<feature type="transmembrane region" description="Helical" evidence="11">
    <location>
        <begin position="144"/>
        <end position="168"/>
    </location>
</feature>
<feature type="transmembrane region" description="Helical" evidence="11">
    <location>
        <begin position="207"/>
        <end position="230"/>
    </location>
</feature>
<dbReference type="GO" id="GO:0004984">
    <property type="term" value="F:olfactory receptor activity"/>
    <property type="evidence" value="ECO:0000318"/>
    <property type="project" value="GO_Central"/>
</dbReference>
<keyword evidence="13" id="KW-1185">Reference proteome</keyword>
<feature type="domain" description="G-protein coupled receptors family 1 profile" evidence="12">
    <location>
        <begin position="45"/>
        <end position="293"/>
    </location>
</feature>
<dbReference type="PROSITE" id="PS50262">
    <property type="entry name" value="G_PROTEIN_RECEP_F1_2"/>
    <property type="match status" value="1"/>
</dbReference>
<evidence type="ECO:0000256" key="5">
    <source>
        <dbReference type="ARBA" id="ARBA00022989"/>
    </source>
</evidence>
<dbReference type="RefSeq" id="XP_018086296.1">
    <property type="nucleotide sequence ID" value="XM_018230807.1"/>
</dbReference>
<dbReference type="PROSITE" id="PS00237">
    <property type="entry name" value="G_PROTEIN_RECEP_F1_1"/>
    <property type="match status" value="1"/>
</dbReference>
<dbReference type="PRINTS" id="PR00245">
    <property type="entry name" value="OLFACTORYR"/>
</dbReference>
<dbReference type="Proteomes" id="UP000186698">
    <property type="component" value="Chromosome 8L"/>
</dbReference>
<protein>
    <recommendedName>
        <fullName evidence="11">Olfactory receptor</fullName>
    </recommendedName>
</protein>
<keyword evidence="3 10" id="KW-0812">Transmembrane</keyword>
<dbReference type="PaxDb" id="8355-A0A1L8F8P0"/>
<name>A0A1L8F8P0_XENLA</name>
<feature type="transmembrane region" description="Helical" evidence="11">
    <location>
        <begin position="29"/>
        <end position="54"/>
    </location>
</feature>
<reference evidence="14" key="1">
    <citation type="submission" date="2025-08" db="UniProtKB">
        <authorList>
            <consortium name="RefSeq"/>
        </authorList>
    </citation>
    <scope>IDENTIFICATION</scope>
    <source>
        <strain evidence="14">J_2021</strain>
        <tissue evidence="14">Erythrocytes</tissue>
    </source>
</reference>
<dbReference type="InterPro" id="IPR000725">
    <property type="entry name" value="Olfact_rcpt"/>
</dbReference>
<evidence type="ECO:0000256" key="2">
    <source>
        <dbReference type="ARBA" id="ARBA00022475"/>
    </source>
</evidence>
<organism evidence="13 14">
    <name type="scientific">Xenopus laevis</name>
    <name type="common">African clawed frog</name>
    <dbReference type="NCBI Taxonomy" id="8355"/>
    <lineage>
        <taxon>Eukaryota</taxon>
        <taxon>Metazoa</taxon>
        <taxon>Chordata</taxon>
        <taxon>Craniata</taxon>
        <taxon>Vertebrata</taxon>
        <taxon>Euteleostomi</taxon>
        <taxon>Amphibia</taxon>
        <taxon>Batrachia</taxon>
        <taxon>Anura</taxon>
        <taxon>Pipoidea</taxon>
        <taxon>Pipidae</taxon>
        <taxon>Xenopodinae</taxon>
        <taxon>Xenopus</taxon>
        <taxon>Xenopus</taxon>
    </lineage>
</organism>
<keyword evidence="2 11" id="KW-1003">Cell membrane</keyword>
<accession>A0A1L8F8P0</accession>
<feature type="transmembrane region" description="Helical" evidence="11">
    <location>
        <begin position="66"/>
        <end position="90"/>
    </location>
</feature>
<keyword evidence="9 10" id="KW-0807">Transducer</keyword>
<dbReference type="PRINTS" id="PR00237">
    <property type="entry name" value="GPCRRHODOPSN"/>
</dbReference>
<dbReference type="SUPFAM" id="SSF81321">
    <property type="entry name" value="Family A G protein-coupled receptor-like"/>
    <property type="match status" value="1"/>
</dbReference>
<gene>
    <name evidence="14" type="primary">LOC108698946</name>
</gene>
<evidence type="ECO:0000256" key="8">
    <source>
        <dbReference type="ARBA" id="ARBA00023170"/>
    </source>
</evidence>
<dbReference type="OrthoDB" id="5967130at2759"/>
<evidence type="ECO:0000256" key="4">
    <source>
        <dbReference type="ARBA" id="ARBA00022725"/>
    </source>
</evidence>
<evidence type="ECO:0000256" key="7">
    <source>
        <dbReference type="ARBA" id="ARBA00023136"/>
    </source>
</evidence>
<keyword evidence="11" id="KW-0716">Sensory transduction</keyword>
<evidence type="ECO:0000256" key="9">
    <source>
        <dbReference type="ARBA" id="ARBA00023224"/>
    </source>
</evidence>
<evidence type="ECO:0000313" key="13">
    <source>
        <dbReference type="Proteomes" id="UP000186698"/>
    </source>
</evidence>
<dbReference type="GeneID" id="108698946"/>
<evidence type="ECO:0000259" key="12">
    <source>
        <dbReference type="PROSITE" id="PS50262"/>
    </source>
</evidence>